<dbReference type="GO" id="GO:0016020">
    <property type="term" value="C:membrane"/>
    <property type="evidence" value="ECO:0007669"/>
    <property type="project" value="InterPro"/>
</dbReference>
<evidence type="ECO:0000313" key="4">
    <source>
        <dbReference type="Proteomes" id="UP000619486"/>
    </source>
</evidence>
<keyword evidence="2" id="KW-0472">Membrane</keyword>
<dbReference type="Pfam" id="PF19877">
    <property type="entry name" value="DUF6350"/>
    <property type="match status" value="1"/>
</dbReference>
<organism evidence="3 4">
    <name type="scientific">Streptomyces purpureus</name>
    <dbReference type="NCBI Taxonomy" id="1951"/>
    <lineage>
        <taxon>Bacteria</taxon>
        <taxon>Bacillati</taxon>
        <taxon>Actinomycetota</taxon>
        <taxon>Actinomycetes</taxon>
        <taxon>Kitasatosporales</taxon>
        <taxon>Streptomycetaceae</taxon>
        <taxon>Streptomyces</taxon>
    </lineage>
</organism>
<feature type="transmembrane region" description="Helical" evidence="2">
    <location>
        <begin position="315"/>
        <end position="336"/>
    </location>
</feature>
<sequence length="559" mass="56290">MSQVTEQSPPLSPNPVVQGGRSAALAVSFVRGAIAAGLGLGALAVVATVLWISSPYPDSGPGEALRAAAALWLLAHGVTLVRADTLSGAPTPLGIVPLLLLALPVWLAHRAARDSLDPGEGRPRPPTGGALLAVSGGYLLVAAAAVAYAMGGALTPDLPAAALRLPLVTLAAAATGVWTAHGRPQGPLPGRIPHRLRVGLARSWMTAAVRGAGTALATLVVGGALLVAVSLVWHASGTRASFDSLAADWPGRVAVALLCLVLLPNAAIWAAAYGLGPGFALGTGAVATPLGLTGTPALPVFPLLAAAPGPGPDGWAHWAAVGIPVAAGLVLARRTAAAPARKLRETALAALLGAVLCGAATSLAAALAGGPLGRQNLASLGPVWWQTGAAATVWTLAVGLPCALCVHAWRRRGLRRRLAVPTPVPAPAPSPGAPPVPPYAPTCSLPPYARAYAAPFAAPFAGLGEEKLTAEELDPAFEPYDCLPAQWEAPPEPSEPPQAGPPANAPQFPAPPEPPEPSEPPEPPEPPQAGPPANAPEFPPPPEEPPQKPPETREPPELP</sequence>
<dbReference type="InterPro" id="IPR000366">
    <property type="entry name" value="GPCR_STE2"/>
</dbReference>
<feature type="transmembrane region" description="Helical" evidence="2">
    <location>
        <begin position="212"/>
        <end position="233"/>
    </location>
</feature>
<accession>A0A918HGE1</accession>
<dbReference type="GO" id="GO:0004932">
    <property type="term" value="F:mating-type factor pheromone receptor activity"/>
    <property type="evidence" value="ECO:0007669"/>
    <property type="project" value="InterPro"/>
</dbReference>
<proteinExistence type="predicted"/>
<name>A0A918HGE1_9ACTN</name>
<dbReference type="InterPro" id="IPR045931">
    <property type="entry name" value="DUF6350"/>
</dbReference>
<feature type="transmembrane region" description="Helical" evidence="2">
    <location>
        <begin position="161"/>
        <end position="181"/>
    </location>
</feature>
<dbReference type="Proteomes" id="UP000619486">
    <property type="component" value="Unassembled WGS sequence"/>
</dbReference>
<feature type="transmembrane region" description="Helical" evidence="2">
    <location>
        <begin position="348"/>
        <end position="368"/>
    </location>
</feature>
<keyword evidence="2" id="KW-0812">Transmembrane</keyword>
<feature type="region of interest" description="Disordered" evidence="1">
    <location>
        <begin position="482"/>
        <end position="559"/>
    </location>
</feature>
<feature type="compositionally biased region" description="Basic and acidic residues" evidence="1">
    <location>
        <begin position="550"/>
        <end position="559"/>
    </location>
</feature>
<feature type="transmembrane region" description="Helical" evidence="2">
    <location>
        <begin position="29"/>
        <end position="52"/>
    </location>
</feature>
<gene>
    <name evidence="3" type="ORF">GCM10014713_60480</name>
</gene>
<feature type="compositionally biased region" description="Pro residues" evidence="1">
    <location>
        <begin position="490"/>
        <end position="549"/>
    </location>
</feature>
<feature type="transmembrane region" description="Helical" evidence="2">
    <location>
        <begin position="89"/>
        <end position="108"/>
    </location>
</feature>
<evidence type="ECO:0000256" key="2">
    <source>
        <dbReference type="SAM" id="Phobius"/>
    </source>
</evidence>
<reference evidence="3" key="1">
    <citation type="journal article" date="2014" name="Int. J. Syst. Evol. Microbiol.">
        <title>Complete genome sequence of Corynebacterium casei LMG S-19264T (=DSM 44701T), isolated from a smear-ripened cheese.</title>
        <authorList>
            <consortium name="US DOE Joint Genome Institute (JGI-PGF)"/>
            <person name="Walter F."/>
            <person name="Albersmeier A."/>
            <person name="Kalinowski J."/>
            <person name="Ruckert C."/>
        </authorList>
    </citation>
    <scope>NUCLEOTIDE SEQUENCE</scope>
    <source>
        <strain evidence="3">JCM 3172</strain>
    </source>
</reference>
<evidence type="ECO:0000256" key="1">
    <source>
        <dbReference type="SAM" id="MobiDB-lite"/>
    </source>
</evidence>
<keyword evidence="2" id="KW-1133">Transmembrane helix</keyword>
<dbReference type="EMBL" id="BMQQ01000033">
    <property type="protein sequence ID" value="GGT58830.1"/>
    <property type="molecule type" value="Genomic_DNA"/>
</dbReference>
<evidence type="ECO:0008006" key="5">
    <source>
        <dbReference type="Google" id="ProtNLM"/>
    </source>
</evidence>
<feature type="transmembrane region" description="Helical" evidence="2">
    <location>
        <begin position="388"/>
        <end position="409"/>
    </location>
</feature>
<feature type="transmembrane region" description="Helical" evidence="2">
    <location>
        <begin position="253"/>
        <end position="272"/>
    </location>
</feature>
<dbReference type="PRINTS" id="PR00250">
    <property type="entry name" value="GPCRSTE2"/>
</dbReference>
<evidence type="ECO:0000313" key="3">
    <source>
        <dbReference type="EMBL" id="GGT58830.1"/>
    </source>
</evidence>
<feature type="transmembrane region" description="Helical" evidence="2">
    <location>
        <begin position="279"/>
        <end position="303"/>
    </location>
</feature>
<keyword evidence="4" id="KW-1185">Reference proteome</keyword>
<reference evidence="3" key="2">
    <citation type="submission" date="2020-09" db="EMBL/GenBank/DDBJ databases">
        <authorList>
            <person name="Sun Q."/>
            <person name="Ohkuma M."/>
        </authorList>
    </citation>
    <scope>NUCLEOTIDE SEQUENCE</scope>
    <source>
        <strain evidence="3">JCM 3172</strain>
    </source>
</reference>
<protein>
    <recommendedName>
        <fullName evidence="5">Integral membrane protein</fullName>
    </recommendedName>
</protein>
<comment type="caution">
    <text evidence="3">The sequence shown here is derived from an EMBL/GenBank/DDBJ whole genome shotgun (WGS) entry which is preliminary data.</text>
</comment>
<dbReference type="RefSeq" id="WP_229833287.1">
    <property type="nucleotide sequence ID" value="NZ_BMQQ01000033.1"/>
</dbReference>
<feature type="transmembrane region" description="Helical" evidence="2">
    <location>
        <begin position="129"/>
        <end position="149"/>
    </location>
</feature>
<dbReference type="AlphaFoldDB" id="A0A918HGE1"/>